<comment type="caution">
    <text evidence="2">The sequence shown here is derived from an EMBL/GenBank/DDBJ whole genome shotgun (WGS) entry which is preliminary data.</text>
</comment>
<gene>
    <name evidence="2" type="ORF">LQ327_28875</name>
</gene>
<evidence type="ECO:0000313" key="2">
    <source>
        <dbReference type="EMBL" id="MCD2197392.1"/>
    </source>
</evidence>
<feature type="compositionally biased region" description="Basic and acidic residues" evidence="1">
    <location>
        <begin position="1"/>
        <end position="23"/>
    </location>
</feature>
<dbReference type="RefSeq" id="WP_230739424.1">
    <property type="nucleotide sequence ID" value="NZ_JAJNDB010000008.1"/>
</dbReference>
<keyword evidence="3" id="KW-1185">Reference proteome</keyword>
<proteinExistence type="predicted"/>
<protein>
    <submittedName>
        <fullName evidence="2">Uncharacterized protein</fullName>
    </submittedName>
</protein>
<sequence>MTEPEPHHREPLPGEVRSSRDPWADGPLPGLVFDDVTGRVIRADAVSEETGTPVPASEAPSSEPGPSSADAGPSSSGVPGPAHVPDRGPSRDDRRRDGRAMVPLLARALASQLEQVATDDETTPDGWWFTPDTDR</sequence>
<dbReference type="EMBL" id="JAJNDB010000008">
    <property type="protein sequence ID" value="MCD2197392.1"/>
    <property type="molecule type" value="Genomic_DNA"/>
</dbReference>
<accession>A0ABS8PHI0</accession>
<feature type="compositionally biased region" description="Basic and acidic residues" evidence="1">
    <location>
        <begin position="84"/>
        <end position="99"/>
    </location>
</feature>
<evidence type="ECO:0000256" key="1">
    <source>
        <dbReference type="SAM" id="MobiDB-lite"/>
    </source>
</evidence>
<evidence type="ECO:0000313" key="3">
    <source>
        <dbReference type="Proteomes" id="UP001199469"/>
    </source>
</evidence>
<feature type="compositionally biased region" description="Low complexity" evidence="1">
    <location>
        <begin position="53"/>
        <end position="81"/>
    </location>
</feature>
<dbReference type="Proteomes" id="UP001199469">
    <property type="component" value="Unassembled WGS sequence"/>
</dbReference>
<organism evidence="2 3">
    <name type="scientific">Actinomycetospora endophytica</name>
    <dbReference type="NCBI Taxonomy" id="2291215"/>
    <lineage>
        <taxon>Bacteria</taxon>
        <taxon>Bacillati</taxon>
        <taxon>Actinomycetota</taxon>
        <taxon>Actinomycetes</taxon>
        <taxon>Pseudonocardiales</taxon>
        <taxon>Pseudonocardiaceae</taxon>
        <taxon>Actinomycetospora</taxon>
    </lineage>
</organism>
<reference evidence="2 3" key="1">
    <citation type="submission" date="2021-11" db="EMBL/GenBank/DDBJ databases">
        <title>Draft genome sequence of Actinomycetospora sp. SF1 isolated from the rhizosphere soil.</title>
        <authorList>
            <person name="Duangmal K."/>
            <person name="Chantavorakit T."/>
        </authorList>
    </citation>
    <scope>NUCLEOTIDE SEQUENCE [LARGE SCALE GENOMIC DNA]</scope>
    <source>
        <strain evidence="2 3">TBRC 5722</strain>
    </source>
</reference>
<feature type="region of interest" description="Disordered" evidence="1">
    <location>
        <begin position="1"/>
        <end position="135"/>
    </location>
</feature>
<name>A0ABS8PHI0_9PSEU</name>